<proteinExistence type="predicted"/>
<sequence length="103" mass="11565">MSKNIYLLTPLQLYAKMLAKLWREGKGGKTATGRGIRKPNGNDRFLLNAATTYQKMKPKIQKYTKTNPFLPIKCKTGGLCLSLPLPMKSKGRFFPLTGAENPY</sequence>
<dbReference type="EMBL" id="IACL01036393">
    <property type="protein sequence ID" value="LAB05070.1"/>
    <property type="molecule type" value="Transcribed_RNA"/>
</dbReference>
<reference evidence="1" key="1">
    <citation type="submission" date="2017-07" db="EMBL/GenBank/DDBJ databases">
        <authorList>
            <person name="Mikheyev A."/>
            <person name="Grau M."/>
        </authorList>
    </citation>
    <scope>NUCLEOTIDE SEQUENCE</scope>
    <source>
        <tissue evidence="1">Venom_gland</tissue>
    </source>
</reference>
<organism evidence="1">
    <name type="scientific">Micrurus paraensis</name>
    <dbReference type="NCBI Taxonomy" id="1970185"/>
    <lineage>
        <taxon>Eukaryota</taxon>
        <taxon>Metazoa</taxon>
        <taxon>Chordata</taxon>
        <taxon>Craniata</taxon>
        <taxon>Vertebrata</taxon>
        <taxon>Euteleostomi</taxon>
        <taxon>Lepidosauria</taxon>
        <taxon>Squamata</taxon>
        <taxon>Bifurcata</taxon>
        <taxon>Unidentata</taxon>
        <taxon>Episquamata</taxon>
        <taxon>Toxicofera</taxon>
        <taxon>Serpentes</taxon>
        <taxon>Colubroidea</taxon>
        <taxon>Elapidae</taxon>
        <taxon>Elapinae</taxon>
        <taxon>Micrurus</taxon>
    </lineage>
</organism>
<protein>
    <submittedName>
        <fullName evidence="1">Uncharacterized protein</fullName>
    </submittedName>
</protein>
<accession>A0A2D4K8P0</accession>
<name>A0A2D4K8P0_9SAUR</name>
<dbReference type="AlphaFoldDB" id="A0A2D4K8P0"/>
<reference evidence="1" key="2">
    <citation type="submission" date="2017-11" db="EMBL/GenBank/DDBJ databases">
        <title>Coralsnake Venomics: Analyses of Venom Gland Transcriptomes and Proteomes of Six Brazilian Taxa.</title>
        <authorList>
            <person name="Aird S.D."/>
            <person name="Jorge da Silva N."/>
            <person name="Qiu L."/>
            <person name="Villar-Briones A."/>
            <person name="Aparecida-Saddi V."/>
            <person name="Campos-Telles M.P."/>
            <person name="Grau M."/>
            <person name="Mikheyev A.S."/>
        </authorList>
    </citation>
    <scope>NUCLEOTIDE SEQUENCE</scope>
    <source>
        <tissue evidence="1">Venom_gland</tissue>
    </source>
</reference>
<evidence type="ECO:0000313" key="1">
    <source>
        <dbReference type="EMBL" id="LAB05070.1"/>
    </source>
</evidence>